<evidence type="ECO:0000313" key="2">
    <source>
        <dbReference type="Proteomes" id="UP000183316"/>
    </source>
</evidence>
<gene>
    <name evidence="1" type="ORF">WLH_05890</name>
</gene>
<evidence type="ECO:0000313" key="1">
    <source>
        <dbReference type="EMBL" id="ANK07151.1"/>
    </source>
</evidence>
<dbReference type="EMBL" id="CP015087">
    <property type="protein sequence ID" value="ANK07151.1"/>
    <property type="molecule type" value="Genomic_DNA"/>
</dbReference>
<proteinExistence type="predicted"/>
<sequence>MPAIANERTQLATLARQHHLWASQGSDFSSTMPVESNWVVNSGCPQALKASGHYGNSRQNTTEGEL</sequence>
<name>A0A192CN73_ECO25</name>
<reference evidence="1 2" key="1">
    <citation type="submission" date="2016-03" db="EMBL/GenBank/DDBJ databases">
        <title>Genome Sequence and Comparative Pathogenic Determinants of Uropathogenic Escherichia coli O25b:H4, a Clinical Isolate from Saudi Arabia.</title>
        <authorList>
            <person name="Alyamani E.A.J."/>
            <person name="Khiyami M.A."/>
            <person name="Booq R.Y."/>
            <person name="Bahwerth F.S."/>
            <person name="Vaisvil B."/>
            <person name="Schmitt D.P."/>
            <person name="Kapatral V."/>
        </authorList>
    </citation>
    <scope>NUCLEOTIDE SEQUENCE [LARGE SCALE GENOMIC DNA]</scope>
    <source>
        <strain evidence="1 2">O25b:H4</strain>
    </source>
</reference>
<accession>A0A192CN73</accession>
<organism evidence="1 2">
    <name type="scientific">Escherichia coli O25b:H4</name>
    <dbReference type="NCBI Taxonomy" id="941280"/>
    <lineage>
        <taxon>Bacteria</taxon>
        <taxon>Pseudomonadati</taxon>
        <taxon>Pseudomonadota</taxon>
        <taxon>Gammaproteobacteria</taxon>
        <taxon>Enterobacterales</taxon>
        <taxon>Enterobacteriaceae</taxon>
        <taxon>Escherichia</taxon>
    </lineage>
</organism>
<dbReference type="Proteomes" id="UP000183316">
    <property type="component" value="Extrachromosomal Element unnamed1"/>
</dbReference>
<protein>
    <submittedName>
        <fullName evidence="1">YciV</fullName>
    </submittedName>
</protein>
<dbReference type="PATRIC" id="fig|941280.3.peg.5841"/>
<dbReference type="AlphaFoldDB" id="A0A192CN73"/>